<dbReference type="Gene3D" id="3.30.750.24">
    <property type="entry name" value="STAS domain"/>
    <property type="match status" value="1"/>
</dbReference>
<organism evidence="8 9">
    <name type="scientific">Wickerhamomyces mucosus</name>
    <dbReference type="NCBI Taxonomy" id="1378264"/>
    <lineage>
        <taxon>Eukaryota</taxon>
        <taxon>Fungi</taxon>
        <taxon>Dikarya</taxon>
        <taxon>Ascomycota</taxon>
        <taxon>Saccharomycotina</taxon>
        <taxon>Saccharomycetes</taxon>
        <taxon>Phaffomycetales</taxon>
        <taxon>Wickerhamomycetaceae</taxon>
        <taxon>Wickerhamomyces</taxon>
    </lineage>
</organism>
<dbReference type="CDD" id="cd07042">
    <property type="entry name" value="STAS_SulP_like_sulfate_transporter"/>
    <property type="match status" value="1"/>
</dbReference>
<dbReference type="InterPro" id="IPR002645">
    <property type="entry name" value="STAS_dom"/>
</dbReference>
<feature type="compositionally biased region" description="Low complexity" evidence="5">
    <location>
        <begin position="22"/>
        <end position="31"/>
    </location>
</feature>
<feature type="transmembrane region" description="Helical" evidence="6">
    <location>
        <begin position="578"/>
        <end position="610"/>
    </location>
</feature>
<proteinExistence type="predicted"/>
<keyword evidence="9" id="KW-1185">Reference proteome</keyword>
<dbReference type="OrthoDB" id="409725at2759"/>
<dbReference type="InterPro" id="IPR011547">
    <property type="entry name" value="SLC26A/SulP_dom"/>
</dbReference>
<comment type="caution">
    <text evidence="8">The sequence shown here is derived from an EMBL/GenBank/DDBJ whole genome shotgun (WGS) entry which is preliminary data.</text>
</comment>
<dbReference type="GO" id="GO:0016020">
    <property type="term" value="C:membrane"/>
    <property type="evidence" value="ECO:0007669"/>
    <property type="project" value="UniProtKB-SubCell"/>
</dbReference>
<feature type="compositionally biased region" description="Polar residues" evidence="5">
    <location>
        <begin position="32"/>
        <end position="53"/>
    </location>
</feature>
<dbReference type="InterPro" id="IPR052706">
    <property type="entry name" value="Membrane-Transporter-like"/>
</dbReference>
<feature type="transmembrane region" description="Helical" evidence="6">
    <location>
        <begin position="209"/>
        <end position="231"/>
    </location>
</feature>
<evidence type="ECO:0000259" key="7">
    <source>
        <dbReference type="PROSITE" id="PS50801"/>
    </source>
</evidence>
<dbReference type="Proteomes" id="UP000769528">
    <property type="component" value="Unassembled WGS sequence"/>
</dbReference>
<evidence type="ECO:0000256" key="1">
    <source>
        <dbReference type="ARBA" id="ARBA00004141"/>
    </source>
</evidence>
<evidence type="ECO:0000313" key="9">
    <source>
        <dbReference type="Proteomes" id="UP000769528"/>
    </source>
</evidence>
<keyword evidence="4 6" id="KW-0472">Membrane</keyword>
<feature type="transmembrane region" description="Helical" evidence="6">
    <location>
        <begin position="274"/>
        <end position="300"/>
    </location>
</feature>
<reference evidence="8" key="2">
    <citation type="submission" date="2021-01" db="EMBL/GenBank/DDBJ databases">
        <authorList>
            <person name="Schikora-Tamarit M.A."/>
        </authorList>
    </citation>
    <scope>NUCLEOTIDE SEQUENCE</scope>
    <source>
        <strain evidence="8">CBS6341</strain>
    </source>
</reference>
<feature type="domain" description="STAS" evidence="7">
    <location>
        <begin position="648"/>
        <end position="751"/>
    </location>
</feature>
<dbReference type="Pfam" id="PF01740">
    <property type="entry name" value="STAS"/>
    <property type="match status" value="1"/>
</dbReference>
<protein>
    <recommendedName>
        <fullName evidence="7">STAS domain-containing protein</fullName>
    </recommendedName>
</protein>
<sequence>MFKKHSIQDALSISLGLSSSFNNNNNNNVNNEINYERSTSSSPHFVSNNRDSQNIDNYLSRSYAGNINLYNNRPSSRSNEQFLSNDKNDEFLDSQSEFIAETDQYYKNSDSSSEINLSTKYNESTNLIPQLHNSSTYTDLYDTNLDIESQPLKSLQKLTNNQTIIKSLKDDFKLQKIISYIPSVILGLLLNILDALSYGMIIFPISEPIFSHLGPAGLSMFYISCIISQLVYSLGGSQFKSAIGSEMIEVTPFFHSMAIGILKELGGNDASPNVVISTTITTFAFSSMVTGLIFLLLGYFKLGQLVSYFPRHILIGCIGGVGYFLIVTGLEISSRLGAFEYSLDYLSQLIEVDNLIKISIPILLTIVLVIVQLLNNHSLILPSFYIAVFILFHVIIIIIPNFDLNGARKLGYLFESSTSDNSKSSAWYEFYKLYDFKIVDWVLVFKQIPDILALTFFGILHVPINIPALAVSTNQESDVNVDKELIAHGLSNLISGAFGSIQNYLVYTNSLLFIRAGADSRIAGIILAIATFGILISGPVIIGFIPICVVGSLIFLLGYELMKEALYDTVGKVNKFEYVTIIIIVLTMGIYDFVYGILAGIVISCFHFIYENTQIPIARNEYTGEIARSTVIRHPLQNKFLNKIGNQIYVMKLQGFLFFGTIGKIETQIKLLFETYNIRYLILDFTNVLNIDFSASEGLNRIKNFMFDQTSFLIIALGDSKILKSLEKVGLFNRDLNLKIFKDLNSSLEWCENEFLLKYKEFKTTNSHSIKSKQKKSKQLNNLPINTPRNTKFFKEASNFLQTENQLVNTISLLDNKSSLPNDSNTSPQSKVINSDPLNLFLFSIQQICKNLSQSHWSPIASKFVKKTVFKDQRLEVPRSFVILMETGSLSINYQFKNFNYSVPETLLSRTLFGKIDMYCNHTSYHIELIAKRDSTLWLLDDDALHWMRSEKLEQFNEILLILNKLNEDRFESITGFTLMSA</sequence>
<evidence type="ECO:0000313" key="8">
    <source>
        <dbReference type="EMBL" id="KAH3669548.1"/>
    </source>
</evidence>
<dbReference type="PANTHER" id="PTHR43310">
    <property type="entry name" value="SULFATE TRANSPORTER YBAR-RELATED"/>
    <property type="match status" value="1"/>
</dbReference>
<name>A0A9P8PC51_9ASCO</name>
<dbReference type="AlphaFoldDB" id="A0A9P8PC51"/>
<feature type="transmembrane region" description="Helical" evidence="6">
    <location>
        <begin position="354"/>
        <end position="374"/>
    </location>
</feature>
<feature type="transmembrane region" description="Helical" evidence="6">
    <location>
        <begin position="525"/>
        <end position="557"/>
    </location>
</feature>
<dbReference type="Pfam" id="PF00916">
    <property type="entry name" value="Sulfate_transp"/>
    <property type="match status" value="1"/>
</dbReference>
<dbReference type="InterPro" id="IPR036513">
    <property type="entry name" value="STAS_dom_sf"/>
</dbReference>
<feature type="transmembrane region" description="Helical" evidence="6">
    <location>
        <begin position="177"/>
        <end position="203"/>
    </location>
</feature>
<accession>A0A9P8PC51</accession>
<feature type="transmembrane region" description="Helical" evidence="6">
    <location>
        <begin position="379"/>
        <end position="399"/>
    </location>
</feature>
<comment type="subcellular location">
    <subcellularLocation>
        <location evidence="1">Membrane</location>
        <topology evidence="1">Multi-pass membrane protein</topology>
    </subcellularLocation>
</comment>
<evidence type="ECO:0000256" key="2">
    <source>
        <dbReference type="ARBA" id="ARBA00022692"/>
    </source>
</evidence>
<keyword evidence="2 6" id="KW-0812">Transmembrane</keyword>
<evidence type="ECO:0000256" key="3">
    <source>
        <dbReference type="ARBA" id="ARBA00022989"/>
    </source>
</evidence>
<feature type="transmembrane region" description="Helical" evidence="6">
    <location>
        <begin position="312"/>
        <end position="334"/>
    </location>
</feature>
<feature type="transmembrane region" description="Helical" evidence="6">
    <location>
        <begin position="485"/>
        <end position="505"/>
    </location>
</feature>
<dbReference type="PANTHER" id="PTHR43310:SF4">
    <property type="entry name" value="AFR304WP"/>
    <property type="match status" value="1"/>
</dbReference>
<dbReference type="EMBL" id="JAEUBF010001330">
    <property type="protein sequence ID" value="KAH3669548.1"/>
    <property type="molecule type" value="Genomic_DNA"/>
</dbReference>
<dbReference type="PROSITE" id="PS50801">
    <property type="entry name" value="STAS"/>
    <property type="match status" value="1"/>
</dbReference>
<reference evidence="8" key="1">
    <citation type="journal article" date="2021" name="Open Biol.">
        <title>Shared evolutionary footprints suggest mitochondrial oxidative damage underlies multiple complex I losses in fungi.</title>
        <authorList>
            <person name="Schikora-Tamarit M.A."/>
            <person name="Marcet-Houben M."/>
            <person name="Nosek J."/>
            <person name="Gabaldon T."/>
        </authorList>
    </citation>
    <scope>NUCLEOTIDE SEQUENCE</scope>
    <source>
        <strain evidence="8">CBS6341</strain>
    </source>
</reference>
<dbReference type="SUPFAM" id="SSF52091">
    <property type="entry name" value="SpoIIaa-like"/>
    <property type="match status" value="1"/>
</dbReference>
<keyword evidence="3 6" id="KW-1133">Transmembrane helix</keyword>
<evidence type="ECO:0000256" key="4">
    <source>
        <dbReference type="ARBA" id="ARBA00023136"/>
    </source>
</evidence>
<feature type="transmembrane region" description="Helical" evidence="6">
    <location>
        <begin position="451"/>
        <end position="473"/>
    </location>
</feature>
<gene>
    <name evidence="8" type="ORF">WICMUC_004970</name>
</gene>
<evidence type="ECO:0000256" key="5">
    <source>
        <dbReference type="SAM" id="MobiDB-lite"/>
    </source>
</evidence>
<evidence type="ECO:0000256" key="6">
    <source>
        <dbReference type="SAM" id="Phobius"/>
    </source>
</evidence>
<feature type="region of interest" description="Disordered" evidence="5">
    <location>
        <begin position="21"/>
        <end position="53"/>
    </location>
</feature>